<dbReference type="RefSeq" id="WP_154073715.1">
    <property type="nucleotide sequence ID" value="NZ_LT670818.1"/>
</dbReference>
<proteinExistence type="predicted"/>
<organism evidence="1 2">
    <name type="scientific">Bradyrhizobium erythrophlei</name>
    <dbReference type="NCBI Taxonomy" id="1437360"/>
    <lineage>
        <taxon>Bacteria</taxon>
        <taxon>Pseudomonadati</taxon>
        <taxon>Pseudomonadota</taxon>
        <taxon>Alphaproteobacteria</taxon>
        <taxon>Hyphomicrobiales</taxon>
        <taxon>Nitrobacteraceae</taxon>
        <taxon>Bradyrhizobium</taxon>
    </lineage>
</organism>
<name>A0A1M5U684_9BRAD</name>
<sequence>MSIERSKAFAEVAKVLWFVESRTTANLRAARRRLRHFTTTLMPPLGGVAR</sequence>
<dbReference type="EMBL" id="LT670818">
    <property type="protein sequence ID" value="SHH58448.1"/>
    <property type="molecule type" value="Genomic_DNA"/>
</dbReference>
<evidence type="ECO:0000313" key="1">
    <source>
        <dbReference type="EMBL" id="SHH58448.1"/>
    </source>
</evidence>
<gene>
    <name evidence="1" type="ORF">SAMN05444169_8196</name>
</gene>
<dbReference type="AlphaFoldDB" id="A0A1M5U684"/>
<evidence type="ECO:0000313" key="2">
    <source>
        <dbReference type="Proteomes" id="UP000190675"/>
    </source>
</evidence>
<reference evidence="1 2" key="1">
    <citation type="submission" date="2016-11" db="EMBL/GenBank/DDBJ databases">
        <authorList>
            <person name="Jaros S."/>
            <person name="Januszkiewicz K."/>
            <person name="Wedrychowicz H."/>
        </authorList>
    </citation>
    <scope>NUCLEOTIDE SEQUENCE [LARGE SCALE GENOMIC DNA]</scope>
    <source>
        <strain evidence="1 2">GAS242</strain>
    </source>
</reference>
<accession>A0A1M5U684</accession>
<dbReference type="Proteomes" id="UP000190675">
    <property type="component" value="Chromosome I"/>
</dbReference>
<protein>
    <submittedName>
        <fullName evidence="1">Uncharacterized protein</fullName>
    </submittedName>
</protein>